<keyword evidence="1" id="KW-0732">Signal</keyword>
<proteinExistence type="predicted"/>
<evidence type="ECO:0000256" key="1">
    <source>
        <dbReference type="SAM" id="SignalP"/>
    </source>
</evidence>
<dbReference type="Proteomes" id="UP000281474">
    <property type="component" value="Unassembled WGS sequence"/>
</dbReference>
<dbReference type="AlphaFoldDB" id="A0A3L8PT13"/>
<feature type="signal peptide" evidence="1">
    <location>
        <begin position="1"/>
        <end position="16"/>
    </location>
</feature>
<keyword evidence="3" id="KW-1185">Reference proteome</keyword>
<sequence length="157" mass="17590">MKTLLLLASLSAPAMATPVKTFGDWQVINSNGDLIATTQPITPSSHVLMIGCNPVHRNCYMKYTQTQGCDEPNNNKRHINWTAPDSNYSWSYPMLCDYDHQWTVISFYENSLPSFVHGTTPFQVGFADDPNSVNTYSTNGAVDAMRYVWGSVSNFNH</sequence>
<gene>
    <name evidence="2" type="ORF">D5018_21050</name>
</gene>
<name>A0A3L8PT13_9GAMM</name>
<accession>A0A3L8PT13</accession>
<comment type="caution">
    <text evidence="2">The sequence shown here is derived from an EMBL/GenBank/DDBJ whole genome shotgun (WGS) entry which is preliminary data.</text>
</comment>
<organism evidence="2 3">
    <name type="scientific">Parashewanella curva</name>
    <dbReference type="NCBI Taxonomy" id="2338552"/>
    <lineage>
        <taxon>Bacteria</taxon>
        <taxon>Pseudomonadati</taxon>
        <taxon>Pseudomonadota</taxon>
        <taxon>Gammaproteobacteria</taxon>
        <taxon>Alteromonadales</taxon>
        <taxon>Shewanellaceae</taxon>
        <taxon>Parashewanella</taxon>
    </lineage>
</organism>
<evidence type="ECO:0000313" key="2">
    <source>
        <dbReference type="EMBL" id="RLV57723.1"/>
    </source>
</evidence>
<reference evidence="2 3" key="1">
    <citation type="submission" date="2018-09" db="EMBL/GenBank/DDBJ databases">
        <title>Phylogeny of the Shewanellaceae, and recommendation for two new genera, Pseudoshewanella and Parashewanella.</title>
        <authorList>
            <person name="Wang G."/>
        </authorList>
    </citation>
    <scope>NUCLEOTIDE SEQUENCE [LARGE SCALE GENOMIC DNA]</scope>
    <source>
        <strain evidence="2 3">C51</strain>
    </source>
</reference>
<dbReference type="EMBL" id="QZEI01000163">
    <property type="protein sequence ID" value="RLV57723.1"/>
    <property type="molecule type" value="Genomic_DNA"/>
</dbReference>
<dbReference type="RefSeq" id="WP_121840929.1">
    <property type="nucleotide sequence ID" value="NZ_ML014912.1"/>
</dbReference>
<feature type="chain" id="PRO_5018323641" evidence="1">
    <location>
        <begin position="17"/>
        <end position="157"/>
    </location>
</feature>
<evidence type="ECO:0000313" key="3">
    <source>
        <dbReference type="Proteomes" id="UP000281474"/>
    </source>
</evidence>
<protein>
    <submittedName>
        <fullName evidence="2">Uncharacterized protein</fullName>
    </submittedName>
</protein>